<dbReference type="EMBL" id="GBXM01051989">
    <property type="protein sequence ID" value="JAH56588.1"/>
    <property type="molecule type" value="Transcribed_RNA"/>
</dbReference>
<feature type="signal peptide" evidence="1">
    <location>
        <begin position="1"/>
        <end position="20"/>
    </location>
</feature>
<evidence type="ECO:0000313" key="2">
    <source>
        <dbReference type="EMBL" id="JAH56588.1"/>
    </source>
</evidence>
<protein>
    <submittedName>
        <fullName evidence="2">Uncharacterized protein</fullName>
    </submittedName>
</protein>
<keyword evidence="1" id="KW-0732">Signal</keyword>
<name>A0A0E9TV27_ANGAN</name>
<sequence length="47" mass="5265">MFVELLFVYVFECLFSCVHVFSSGNSVMSSLFCCMGTHIISLKIVVP</sequence>
<proteinExistence type="predicted"/>
<organism evidence="2">
    <name type="scientific">Anguilla anguilla</name>
    <name type="common">European freshwater eel</name>
    <name type="synonym">Muraena anguilla</name>
    <dbReference type="NCBI Taxonomy" id="7936"/>
    <lineage>
        <taxon>Eukaryota</taxon>
        <taxon>Metazoa</taxon>
        <taxon>Chordata</taxon>
        <taxon>Craniata</taxon>
        <taxon>Vertebrata</taxon>
        <taxon>Euteleostomi</taxon>
        <taxon>Actinopterygii</taxon>
        <taxon>Neopterygii</taxon>
        <taxon>Teleostei</taxon>
        <taxon>Anguilliformes</taxon>
        <taxon>Anguillidae</taxon>
        <taxon>Anguilla</taxon>
    </lineage>
</organism>
<feature type="chain" id="PRO_5002433546" evidence="1">
    <location>
        <begin position="21"/>
        <end position="47"/>
    </location>
</feature>
<evidence type="ECO:0000256" key="1">
    <source>
        <dbReference type="SAM" id="SignalP"/>
    </source>
</evidence>
<accession>A0A0E9TV27</accession>
<reference evidence="2" key="2">
    <citation type="journal article" date="2015" name="Fish Shellfish Immunol.">
        <title>Early steps in the European eel (Anguilla anguilla)-Vibrio vulnificus interaction in the gills: Role of the RtxA13 toxin.</title>
        <authorList>
            <person name="Callol A."/>
            <person name="Pajuelo D."/>
            <person name="Ebbesson L."/>
            <person name="Teles M."/>
            <person name="MacKenzie S."/>
            <person name="Amaro C."/>
        </authorList>
    </citation>
    <scope>NUCLEOTIDE SEQUENCE</scope>
</reference>
<dbReference type="AlphaFoldDB" id="A0A0E9TV27"/>
<reference evidence="2" key="1">
    <citation type="submission" date="2014-11" db="EMBL/GenBank/DDBJ databases">
        <authorList>
            <person name="Amaro Gonzalez C."/>
        </authorList>
    </citation>
    <scope>NUCLEOTIDE SEQUENCE</scope>
</reference>